<keyword evidence="2" id="KW-1185">Reference proteome</keyword>
<name>A0A6A4KM63_APOLU</name>
<proteinExistence type="predicted"/>
<protein>
    <submittedName>
        <fullName evidence="1">Uncharacterized protein</fullName>
    </submittedName>
</protein>
<accession>A0A6A4KM63</accession>
<evidence type="ECO:0000313" key="1">
    <source>
        <dbReference type="EMBL" id="KAF6216024.1"/>
    </source>
</evidence>
<dbReference type="AlphaFoldDB" id="A0A6A4KM63"/>
<sequence>MQAFLVLLAIFGATGADLPTVLDSIIQETRAKIKNELDFQPLVFKDGTWDKDFTKYDVSSKLETSSGELRLGKFVRQLAPVLYGSPKDGLVETRFIIQGTTVSFDKFSAFNYSSGAELQGRLHLDVGQISMYSLIKMKSQGGSCATSLSTLEPIGIESVSAKFYPETDLTKAIWTDARPSLDYPLNRTIISAAWPELDKVVVKTDLCTLLS</sequence>
<reference evidence="1" key="1">
    <citation type="journal article" date="2021" name="Mol. Ecol. Resour.">
        <title>Apolygus lucorum genome provides insights into omnivorousness and mesophyll feeding.</title>
        <authorList>
            <person name="Liu Y."/>
            <person name="Liu H."/>
            <person name="Wang H."/>
            <person name="Huang T."/>
            <person name="Liu B."/>
            <person name="Yang B."/>
            <person name="Yin L."/>
            <person name="Li B."/>
            <person name="Zhang Y."/>
            <person name="Zhang S."/>
            <person name="Jiang F."/>
            <person name="Zhang X."/>
            <person name="Ren Y."/>
            <person name="Wang B."/>
            <person name="Wang S."/>
            <person name="Lu Y."/>
            <person name="Wu K."/>
            <person name="Fan W."/>
            <person name="Wang G."/>
        </authorList>
    </citation>
    <scope>NUCLEOTIDE SEQUENCE</scope>
    <source>
        <strain evidence="1">12Hb</strain>
    </source>
</reference>
<evidence type="ECO:0000313" key="2">
    <source>
        <dbReference type="Proteomes" id="UP000466442"/>
    </source>
</evidence>
<dbReference type="Proteomes" id="UP000466442">
    <property type="component" value="Linkage Group LG1"/>
</dbReference>
<organism evidence="1 2">
    <name type="scientific">Apolygus lucorum</name>
    <name type="common">Small green plant bug</name>
    <name type="synonym">Lygocoris lucorum</name>
    <dbReference type="NCBI Taxonomy" id="248454"/>
    <lineage>
        <taxon>Eukaryota</taxon>
        <taxon>Metazoa</taxon>
        <taxon>Ecdysozoa</taxon>
        <taxon>Arthropoda</taxon>
        <taxon>Hexapoda</taxon>
        <taxon>Insecta</taxon>
        <taxon>Pterygota</taxon>
        <taxon>Neoptera</taxon>
        <taxon>Paraneoptera</taxon>
        <taxon>Hemiptera</taxon>
        <taxon>Heteroptera</taxon>
        <taxon>Panheteroptera</taxon>
        <taxon>Cimicomorpha</taxon>
        <taxon>Miridae</taxon>
        <taxon>Mirini</taxon>
        <taxon>Apolygus</taxon>
    </lineage>
</organism>
<gene>
    <name evidence="1" type="ORF">GE061_000361</name>
</gene>
<comment type="caution">
    <text evidence="1">The sequence shown here is derived from an EMBL/GenBank/DDBJ whole genome shotgun (WGS) entry which is preliminary data.</text>
</comment>
<dbReference type="EMBL" id="WIXP02000001">
    <property type="protein sequence ID" value="KAF6216024.1"/>
    <property type="molecule type" value="Genomic_DNA"/>
</dbReference>